<evidence type="ECO:0000256" key="8">
    <source>
        <dbReference type="ARBA" id="ARBA00022840"/>
    </source>
</evidence>
<dbReference type="GO" id="GO:0003848">
    <property type="term" value="F:2-amino-4-hydroxy-6-hydroxymethyldihydropteridine diphosphokinase activity"/>
    <property type="evidence" value="ECO:0007669"/>
    <property type="project" value="UniProtKB-EC"/>
</dbReference>
<dbReference type="GO" id="GO:0046656">
    <property type="term" value="P:folic acid biosynthetic process"/>
    <property type="evidence" value="ECO:0007669"/>
    <property type="project" value="UniProtKB-KW"/>
</dbReference>
<comment type="function">
    <text evidence="10">Catalyzes the transfer of pyrophosphate from adenosine triphosphate (ATP) to 6-hydroxymethyl-7,8-dihydropterin, an enzymatic step in folate biosynthesis pathway.</text>
</comment>
<evidence type="ECO:0000256" key="6">
    <source>
        <dbReference type="ARBA" id="ARBA00022741"/>
    </source>
</evidence>
<keyword evidence="9" id="KW-0289">Folate biosynthesis</keyword>
<protein>
    <recommendedName>
        <fullName evidence="4">2-amino-4-hydroxy-6-hydroxymethyldihydropteridine pyrophosphokinase</fullName>
        <ecNumber evidence="3">2.7.6.3</ecNumber>
    </recommendedName>
    <alternativeName>
        <fullName evidence="11">6-hydroxymethyl-7,8-dihydropterin pyrophosphokinase</fullName>
    </alternativeName>
    <alternativeName>
        <fullName evidence="12">7,8-dihydro-6-hydroxymethylpterin-pyrophosphokinase</fullName>
    </alternativeName>
</protein>
<dbReference type="EC" id="2.7.6.3" evidence="3"/>
<evidence type="ECO:0000256" key="12">
    <source>
        <dbReference type="ARBA" id="ARBA00033413"/>
    </source>
</evidence>
<comment type="caution">
    <text evidence="14">The sequence shown here is derived from an EMBL/GenBank/DDBJ whole genome shotgun (WGS) entry which is preliminary data.</text>
</comment>
<evidence type="ECO:0000256" key="2">
    <source>
        <dbReference type="ARBA" id="ARBA00005810"/>
    </source>
</evidence>
<keyword evidence="8" id="KW-0067">ATP-binding</keyword>
<evidence type="ECO:0000256" key="9">
    <source>
        <dbReference type="ARBA" id="ARBA00022909"/>
    </source>
</evidence>
<dbReference type="SUPFAM" id="SSF55083">
    <property type="entry name" value="6-hydroxymethyl-7,8-dihydropterin pyrophosphokinase, HPPK"/>
    <property type="match status" value="1"/>
</dbReference>
<proteinExistence type="inferred from homology"/>
<feature type="domain" description="7,8-dihydro-6-hydroxymethylpterin-pyrophosphokinase" evidence="13">
    <location>
        <begin position="2"/>
        <end position="127"/>
    </location>
</feature>
<evidence type="ECO:0000313" key="14">
    <source>
        <dbReference type="EMBL" id="NMD88220.1"/>
    </source>
</evidence>
<dbReference type="GO" id="GO:0005524">
    <property type="term" value="F:ATP binding"/>
    <property type="evidence" value="ECO:0007669"/>
    <property type="project" value="UniProtKB-KW"/>
</dbReference>
<dbReference type="PANTHER" id="PTHR43071:SF1">
    <property type="entry name" value="2-AMINO-4-HYDROXY-6-HYDROXYMETHYLDIHYDROPTERIDINE PYROPHOSPHOKINASE"/>
    <property type="match status" value="1"/>
</dbReference>
<gene>
    <name evidence="14" type="primary">folK</name>
    <name evidence="14" type="ORF">HF882_16665</name>
</gene>
<keyword evidence="7 14" id="KW-0418">Kinase</keyword>
<dbReference type="GO" id="GO:0046654">
    <property type="term" value="P:tetrahydrofolate biosynthetic process"/>
    <property type="evidence" value="ECO:0007669"/>
    <property type="project" value="UniProtKB-UniPathway"/>
</dbReference>
<evidence type="ECO:0000256" key="11">
    <source>
        <dbReference type="ARBA" id="ARBA00029766"/>
    </source>
</evidence>
<dbReference type="PANTHER" id="PTHR43071">
    <property type="entry name" value="2-AMINO-4-HYDROXY-6-HYDROXYMETHYLDIHYDROPTERIDINE PYROPHOSPHOKINASE"/>
    <property type="match status" value="1"/>
</dbReference>
<evidence type="ECO:0000256" key="7">
    <source>
        <dbReference type="ARBA" id="ARBA00022777"/>
    </source>
</evidence>
<keyword evidence="5 14" id="KW-0808">Transferase</keyword>
<accession>A0A848B3C6</accession>
<dbReference type="Proteomes" id="UP000576225">
    <property type="component" value="Unassembled WGS sequence"/>
</dbReference>
<dbReference type="InterPro" id="IPR000550">
    <property type="entry name" value="Hppk"/>
</dbReference>
<dbReference type="Pfam" id="PF01288">
    <property type="entry name" value="HPPK"/>
    <property type="match status" value="1"/>
</dbReference>
<evidence type="ECO:0000256" key="1">
    <source>
        <dbReference type="ARBA" id="ARBA00005051"/>
    </source>
</evidence>
<evidence type="ECO:0000256" key="5">
    <source>
        <dbReference type="ARBA" id="ARBA00022679"/>
    </source>
</evidence>
<comment type="similarity">
    <text evidence="2">Belongs to the HPPK family.</text>
</comment>
<dbReference type="CDD" id="cd00483">
    <property type="entry name" value="HPPK"/>
    <property type="match status" value="1"/>
</dbReference>
<name>A0A848B3C6_9BACT</name>
<dbReference type="GeneID" id="78297017"/>
<evidence type="ECO:0000256" key="4">
    <source>
        <dbReference type="ARBA" id="ARBA00016218"/>
    </source>
</evidence>
<evidence type="ECO:0000256" key="3">
    <source>
        <dbReference type="ARBA" id="ARBA00013253"/>
    </source>
</evidence>
<dbReference type="UniPathway" id="UPA00077">
    <property type="reaction ID" value="UER00155"/>
</dbReference>
<dbReference type="Gene3D" id="3.30.70.560">
    <property type="entry name" value="7,8-Dihydro-6-hydroxymethylpterin-pyrophosphokinase HPPK"/>
    <property type="match status" value="1"/>
</dbReference>
<dbReference type="AlphaFoldDB" id="A0A848B3C6"/>
<reference evidence="14 15" key="1">
    <citation type="submission" date="2020-04" db="EMBL/GenBank/DDBJ databases">
        <authorList>
            <person name="Hitch T.C.A."/>
            <person name="Wylensek D."/>
            <person name="Clavel T."/>
        </authorList>
    </citation>
    <scope>NUCLEOTIDE SEQUENCE [LARGE SCALE GENOMIC DNA]</scope>
    <source>
        <strain evidence="14 15">COR2-253-APC-1A</strain>
    </source>
</reference>
<keyword evidence="6" id="KW-0547">Nucleotide-binding</keyword>
<evidence type="ECO:0000259" key="13">
    <source>
        <dbReference type="Pfam" id="PF01288"/>
    </source>
</evidence>
<dbReference type="InterPro" id="IPR035907">
    <property type="entry name" value="Hppk_sf"/>
</dbReference>
<dbReference type="EMBL" id="JABAEW010000040">
    <property type="protein sequence ID" value="NMD88220.1"/>
    <property type="molecule type" value="Genomic_DNA"/>
</dbReference>
<organism evidence="14 15">
    <name type="scientific">Victivallis vadensis</name>
    <dbReference type="NCBI Taxonomy" id="172901"/>
    <lineage>
        <taxon>Bacteria</taxon>
        <taxon>Pseudomonadati</taxon>
        <taxon>Lentisphaerota</taxon>
        <taxon>Lentisphaeria</taxon>
        <taxon>Victivallales</taxon>
        <taxon>Victivallaceae</taxon>
        <taxon>Victivallis</taxon>
    </lineage>
</organism>
<dbReference type="NCBIfam" id="TIGR01498">
    <property type="entry name" value="folK"/>
    <property type="match status" value="1"/>
</dbReference>
<sequence>MLGGNQGNSPEIFRNAVEKLAAAGVVRPVQSRLFRTAAVDCVPGTPDFCNAALIGEWAGSAEELLAVCQRLEREAGRPEKHSSRESRPLDLDLILFGDERRETAFLRLPHPRAQERGFVLMPLAEVAGKWRFPDSGRTVRECLENLPPEKLN</sequence>
<dbReference type="RefSeq" id="WP_165833190.1">
    <property type="nucleotide sequence ID" value="NZ_CALXNT010000018.1"/>
</dbReference>
<evidence type="ECO:0000313" key="15">
    <source>
        <dbReference type="Proteomes" id="UP000576225"/>
    </source>
</evidence>
<evidence type="ECO:0000256" key="10">
    <source>
        <dbReference type="ARBA" id="ARBA00029409"/>
    </source>
</evidence>
<comment type="pathway">
    <text evidence="1">Cofactor biosynthesis; tetrahydrofolate biosynthesis; 2-amino-4-hydroxy-6-hydroxymethyl-7,8-dihydropteridine diphosphate from 7,8-dihydroneopterin triphosphate: step 4/4.</text>
</comment>
<dbReference type="GO" id="GO:0016301">
    <property type="term" value="F:kinase activity"/>
    <property type="evidence" value="ECO:0007669"/>
    <property type="project" value="UniProtKB-KW"/>
</dbReference>